<evidence type="ECO:0000256" key="1">
    <source>
        <dbReference type="SAM" id="MobiDB-lite"/>
    </source>
</evidence>
<sequence length="242" mass="27254">MATGFRMTNQFPWCQSPAICFRYKTATLLNRRPLEQSHPATLPPINKTKPPTPAQRPEHLLLFAKARYGPDLIQDQTRRATRSQIRPTNAHQKKKRSVDRSTQFSFRQERKVPRVGANSDGHDAQSMRRAASHGTVPIRQSETGWSRMASGAGMHACLCVCVRSLCVASSQSPATKLEKCASEGKSRHSYVASLQANLQRPPRRRLKAVRPLRIILLLIQQQHPPFPLQPCQTRPTLACGYM</sequence>
<dbReference type="Proteomes" id="UP001365128">
    <property type="component" value="Unassembled WGS sequence"/>
</dbReference>
<name>A0ABR1L1Q3_9PEZI</name>
<feature type="region of interest" description="Disordered" evidence="1">
    <location>
        <begin position="36"/>
        <end position="55"/>
    </location>
</feature>
<feature type="region of interest" description="Disordered" evidence="1">
    <location>
        <begin position="72"/>
        <end position="137"/>
    </location>
</feature>
<evidence type="ECO:0000313" key="2">
    <source>
        <dbReference type="EMBL" id="KAK7529182.1"/>
    </source>
</evidence>
<protein>
    <submittedName>
        <fullName evidence="2">Uncharacterized protein</fullName>
    </submittedName>
</protein>
<organism evidence="2 3">
    <name type="scientific">Phyllosticta citricarpa</name>
    <dbReference type="NCBI Taxonomy" id="55181"/>
    <lineage>
        <taxon>Eukaryota</taxon>
        <taxon>Fungi</taxon>
        <taxon>Dikarya</taxon>
        <taxon>Ascomycota</taxon>
        <taxon>Pezizomycotina</taxon>
        <taxon>Dothideomycetes</taxon>
        <taxon>Dothideomycetes incertae sedis</taxon>
        <taxon>Botryosphaeriales</taxon>
        <taxon>Phyllostictaceae</taxon>
        <taxon>Phyllosticta</taxon>
    </lineage>
</organism>
<accession>A0ABR1L1Q3</accession>
<evidence type="ECO:0000313" key="3">
    <source>
        <dbReference type="Proteomes" id="UP001365128"/>
    </source>
</evidence>
<gene>
    <name evidence="2" type="ORF">IWX46DRAFT_447807</name>
</gene>
<keyword evidence="3" id="KW-1185">Reference proteome</keyword>
<dbReference type="EMBL" id="JBBPDW010000080">
    <property type="protein sequence ID" value="KAK7529182.1"/>
    <property type="molecule type" value="Genomic_DNA"/>
</dbReference>
<reference evidence="2 3" key="1">
    <citation type="submission" date="2024-04" db="EMBL/GenBank/DDBJ databases">
        <title>Phyllosticta paracitricarpa is synonymous to the EU quarantine fungus P. citricarpa based on phylogenomic analyses.</title>
        <authorList>
            <consortium name="Lawrence Berkeley National Laboratory"/>
            <person name="Van Ingen-Buijs V.A."/>
            <person name="Van Westerhoven A.C."/>
            <person name="Haridas S."/>
            <person name="Skiadas P."/>
            <person name="Martin F."/>
            <person name="Groenewald J.Z."/>
            <person name="Crous P.W."/>
            <person name="Seidl M.F."/>
        </authorList>
    </citation>
    <scope>NUCLEOTIDE SEQUENCE [LARGE SCALE GENOMIC DNA]</scope>
    <source>
        <strain evidence="2 3">CBS 122670</strain>
    </source>
</reference>
<comment type="caution">
    <text evidence="2">The sequence shown here is derived from an EMBL/GenBank/DDBJ whole genome shotgun (WGS) entry which is preliminary data.</text>
</comment>
<proteinExistence type="predicted"/>